<protein>
    <recommendedName>
        <fullName evidence="9">Cyclic nucleotide-binding domain-containing protein</fullName>
    </recommendedName>
</protein>
<keyword evidence="5" id="KW-0406">Ion transport</keyword>
<organism evidence="10 11">
    <name type="scientific">Chrysophaeum taylorii</name>
    <dbReference type="NCBI Taxonomy" id="2483200"/>
    <lineage>
        <taxon>Eukaryota</taxon>
        <taxon>Sar</taxon>
        <taxon>Stramenopiles</taxon>
        <taxon>Ochrophyta</taxon>
        <taxon>Pelagophyceae</taxon>
        <taxon>Pelagomonadales</taxon>
        <taxon>Pelagomonadaceae</taxon>
        <taxon>Chrysophaeum</taxon>
    </lineage>
</organism>
<evidence type="ECO:0000313" key="10">
    <source>
        <dbReference type="EMBL" id="KAJ8601878.1"/>
    </source>
</evidence>
<dbReference type="InterPro" id="IPR018490">
    <property type="entry name" value="cNMP-bd_dom_sf"/>
</dbReference>
<feature type="region of interest" description="Disordered" evidence="7">
    <location>
        <begin position="1"/>
        <end position="44"/>
    </location>
</feature>
<keyword evidence="2" id="KW-0813">Transport</keyword>
<dbReference type="Pfam" id="PF00520">
    <property type="entry name" value="Ion_trans"/>
    <property type="match status" value="1"/>
</dbReference>
<dbReference type="Gene3D" id="1.10.287.70">
    <property type="match status" value="1"/>
</dbReference>
<evidence type="ECO:0000256" key="4">
    <source>
        <dbReference type="ARBA" id="ARBA00022989"/>
    </source>
</evidence>
<dbReference type="InterPro" id="IPR000595">
    <property type="entry name" value="cNMP-bd_dom"/>
</dbReference>
<dbReference type="Gene3D" id="1.10.287.630">
    <property type="entry name" value="Helix hairpin bin"/>
    <property type="match status" value="1"/>
</dbReference>
<evidence type="ECO:0000256" key="1">
    <source>
        <dbReference type="ARBA" id="ARBA00004141"/>
    </source>
</evidence>
<dbReference type="SUPFAM" id="SSF81324">
    <property type="entry name" value="Voltage-gated potassium channels"/>
    <property type="match status" value="1"/>
</dbReference>
<evidence type="ECO:0000256" key="7">
    <source>
        <dbReference type="SAM" id="MobiDB-lite"/>
    </source>
</evidence>
<dbReference type="PANTHER" id="PTHR10217:SF435">
    <property type="entry name" value="POTASSIUM VOLTAGE-GATED CHANNEL PROTEIN EAG"/>
    <property type="match status" value="1"/>
</dbReference>
<feature type="transmembrane region" description="Helical" evidence="8">
    <location>
        <begin position="412"/>
        <end position="431"/>
    </location>
</feature>
<feature type="region of interest" description="Disordered" evidence="7">
    <location>
        <begin position="120"/>
        <end position="155"/>
    </location>
</feature>
<feature type="region of interest" description="Disordered" evidence="7">
    <location>
        <begin position="587"/>
        <end position="608"/>
    </location>
</feature>
<comment type="caution">
    <text evidence="10">The sequence shown here is derived from an EMBL/GenBank/DDBJ whole genome shotgun (WGS) entry which is preliminary data.</text>
</comment>
<evidence type="ECO:0000256" key="5">
    <source>
        <dbReference type="ARBA" id="ARBA00023065"/>
    </source>
</evidence>
<dbReference type="SUPFAM" id="SSF51206">
    <property type="entry name" value="cAMP-binding domain-like"/>
    <property type="match status" value="1"/>
</dbReference>
<dbReference type="GO" id="GO:0005249">
    <property type="term" value="F:voltage-gated potassium channel activity"/>
    <property type="evidence" value="ECO:0007669"/>
    <property type="project" value="TreeGrafter"/>
</dbReference>
<dbReference type="Gene3D" id="2.60.120.10">
    <property type="entry name" value="Jelly Rolls"/>
    <property type="match status" value="1"/>
</dbReference>
<dbReference type="EMBL" id="JAQMWT010000398">
    <property type="protein sequence ID" value="KAJ8601878.1"/>
    <property type="molecule type" value="Genomic_DNA"/>
</dbReference>
<keyword evidence="4 8" id="KW-1133">Transmembrane helix</keyword>
<evidence type="ECO:0000256" key="3">
    <source>
        <dbReference type="ARBA" id="ARBA00022692"/>
    </source>
</evidence>
<evidence type="ECO:0000256" key="8">
    <source>
        <dbReference type="SAM" id="Phobius"/>
    </source>
</evidence>
<gene>
    <name evidence="10" type="ORF">CTAYLR_002702</name>
</gene>
<keyword evidence="11" id="KW-1185">Reference proteome</keyword>
<accession>A0AAD7UC70</accession>
<dbReference type="PANTHER" id="PTHR10217">
    <property type="entry name" value="VOLTAGE AND LIGAND GATED POTASSIUM CHANNEL"/>
    <property type="match status" value="1"/>
</dbReference>
<dbReference type="PROSITE" id="PS50042">
    <property type="entry name" value="CNMP_BINDING_3"/>
    <property type="match status" value="1"/>
</dbReference>
<keyword evidence="6 8" id="KW-0472">Membrane</keyword>
<dbReference type="GO" id="GO:0005886">
    <property type="term" value="C:plasma membrane"/>
    <property type="evidence" value="ECO:0007669"/>
    <property type="project" value="TreeGrafter"/>
</dbReference>
<dbReference type="Proteomes" id="UP001230188">
    <property type="component" value="Unassembled WGS sequence"/>
</dbReference>
<dbReference type="InterPro" id="IPR005821">
    <property type="entry name" value="Ion_trans_dom"/>
</dbReference>
<dbReference type="GO" id="GO:0042391">
    <property type="term" value="P:regulation of membrane potential"/>
    <property type="evidence" value="ECO:0007669"/>
    <property type="project" value="TreeGrafter"/>
</dbReference>
<proteinExistence type="predicted"/>
<evidence type="ECO:0000256" key="2">
    <source>
        <dbReference type="ARBA" id="ARBA00022448"/>
    </source>
</evidence>
<feature type="domain" description="Cyclic nucleotide-binding" evidence="9">
    <location>
        <begin position="514"/>
        <end position="658"/>
    </location>
</feature>
<feature type="transmembrane region" description="Helical" evidence="8">
    <location>
        <begin position="327"/>
        <end position="351"/>
    </location>
</feature>
<comment type="subcellular location">
    <subcellularLocation>
        <location evidence="1">Membrane</location>
        <topology evidence="1">Multi-pass membrane protein</topology>
    </subcellularLocation>
</comment>
<feature type="transmembrane region" description="Helical" evidence="8">
    <location>
        <begin position="174"/>
        <end position="198"/>
    </location>
</feature>
<evidence type="ECO:0000259" key="9">
    <source>
        <dbReference type="PROSITE" id="PS50042"/>
    </source>
</evidence>
<evidence type="ECO:0000256" key="6">
    <source>
        <dbReference type="ARBA" id="ARBA00023136"/>
    </source>
</evidence>
<feature type="compositionally biased region" description="Acidic residues" evidence="7">
    <location>
        <begin position="125"/>
        <end position="155"/>
    </location>
</feature>
<name>A0AAD7UC70_9STRA</name>
<dbReference type="AlphaFoldDB" id="A0AAD7UC70"/>
<dbReference type="InterPro" id="IPR050818">
    <property type="entry name" value="KCNH_animal-type"/>
</dbReference>
<dbReference type="InterPro" id="IPR014710">
    <property type="entry name" value="RmlC-like_jellyroll"/>
</dbReference>
<reference evidence="10" key="1">
    <citation type="submission" date="2023-01" db="EMBL/GenBank/DDBJ databases">
        <title>Metagenome sequencing of chrysophaentin producing Chrysophaeum taylorii.</title>
        <authorList>
            <person name="Davison J."/>
            <person name="Bewley C."/>
        </authorList>
    </citation>
    <scope>NUCLEOTIDE SEQUENCE</scope>
    <source>
        <strain evidence="10">NIES-1699</strain>
    </source>
</reference>
<evidence type="ECO:0000313" key="11">
    <source>
        <dbReference type="Proteomes" id="UP001230188"/>
    </source>
</evidence>
<feature type="compositionally biased region" description="Pro residues" evidence="7">
    <location>
        <begin position="592"/>
        <end position="601"/>
    </location>
</feature>
<keyword evidence="3 8" id="KW-0812">Transmembrane</keyword>
<sequence>MGQRNRDVNGACARRSMHRSFDDGDDGSSDCERSPGATSRGAWEGEGNTVYEGLLGCLASSALPALDLVVSCSACIDQASRLEVGLASLKALQARVEEAVRSVDAMARNLSRPSWVPVVTPDYESNNESDESDLEKFEDESLVEEEEEEEEEDGDLVAESPYRFMISPRSRARVAWDLLLSLLLIYLVVVDPIAIGFWDDAQSSPGFDAFNLCIDVAFCVDLVSNFRTGYYDDDNVEVMNPELCARNYVKTWFPVDVASSVPALLAHILKLAASSGADSVSKLQLAKALKLVRLSRPFRLARVSKLARLSPPVANYVEDLIAEVSPFWMTFAGIIAAALVYSHLLACVMGFSGNRWYQTFACTSQERWGSVKCSNPSDFSWQHAYGVAFYAAFMTTLGMTELLPRSPGQRTLAMVVAAAGTAVTSFIIATFTSMVSAADAKGAILKDRMDQLSSWMRHYRFEPTLRRRVRAFFRRFYAIHTAIDERIILENLDPELQHEVSTYLLHDFVQQHPLFVDLPSGLLWRVLVVVRTIHVDAGVAVVTRNKPGLGLYIMLAGKAKAEYLRQQGRFMKRSQSLPDVGSGALVHAVTQKPPPPPPPPPKVHRRKEQTMTSVVGTATISSGASFGELCLLGKRVTSLVTVTTTLTSEFFLIQRSAFLDAFANVPEVLESITAASDQFEGHPIMQIERGDMHRLSVEIPTERGPPSGGGGGGGHV</sequence>